<dbReference type="EMBL" id="AZFE01000002">
    <property type="protein sequence ID" value="KRL58081.1"/>
    <property type="molecule type" value="Genomic_DNA"/>
</dbReference>
<reference evidence="4 5" key="1">
    <citation type="journal article" date="2015" name="Genome Announc.">
        <title>Expanding the biotechnology potential of lactobacilli through comparative genomics of 213 strains and associated genera.</title>
        <authorList>
            <person name="Sun Z."/>
            <person name="Harris H.M."/>
            <person name="McCann A."/>
            <person name="Guo C."/>
            <person name="Argimon S."/>
            <person name="Zhang W."/>
            <person name="Yang X."/>
            <person name="Jeffery I.B."/>
            <person name="Cooney J.C."/>
            <person name="Kagawa T.F."/>
            <person name="Liu W."/>
            <person name="Song Y."/>
            <person name="Salvetti E."/>
            <person name="Wrobel A."/>
            <person name="Rasinkangas P."/>
            <person name="Parkhill J."/>
            <person name="Rea M.C."/>
            <person name="O'Sullivan O."/>
            <person name="Ritari J."/>
            <person name="Douillard F.P."/>
            <person name="Paul Ross R."/>
            <person name="Yang R."/>
            <person name="Briner A.E."/>
            <person name="Felis G.E."/>
            <person name="de Vos W.M."/>
            <person name="Barrangou R."/>
            <person name="Klaenhammer T.R."/>
            <person name="Caufield P.W."/>
            <person name="Cui Y."/>
            <person name="Zhang H."/>
            <person name="O'Toole P.W."/>
        </authorList>
    </citation>
    <scope>NUCLEOTIDE SEQUENCE [LARGE SCALE GENOMIC DNA]</scope>
    <source>
        <strain evidence="4 5">DSM 15707</strain>
    </source>
</reference>
<proteinExistence type="inferred from homology"/>
<keyword evidence="5" id="KW-1185">Reference proteome</keyword>
<keyword evidence="2" id="KW-0812">Transmembrane</keyword>
<evidence type="ECO:0000313" key="4">
    <source>
        <dbReference type="EMBL" id="KRL58081.1"/>
    </source>
</evidence>
<dbReference type="RefSeq" id="WP_057889115.1">
    <property type="nucleotide sequence ID" value="NZ_AZFE01000002.1"/>
</dbReference>
<dbReference type="PATRIC" id="fig|1423778.4.peg.170"/>
<keyword evidence="2" id="KW-1133">Transmembrane helix</keyword>
<feature type="domain" description="CAAX prenyl protease 2/Lysostaphin resistance protein A-like" evidence="3">
    <location>
        <begin position="120"/>
        <end position="219"/>
    </location>
</feature>
<evidence type="ECO:0000259" key="3">
    <source>
        <dbReference type="Pfam" id="PF02517"/>
    </source>
</evidence>
<dbReference type="AlphaFoldDB" id="A0A0R1RN81"/>
<evidence type="ECO:0000256" key="2">
    <source>
        <dbReference type="SAM" id="Phobius"/>
    </source>
</evidence>
<dbReference type="Pfam" id="PF02517">
    <property type="entry name" value="Rce1-like"/>
    <property type="match status" value="1"/>
</dbReference>
<dbReference type="Proteomes" id="UP000051697">
    <property type="component" value="Unassembled WGS sequence"/>
</dbReference>
<feature type="transmembrane region" description="Helical" evidence="2">
    <location>
        <begin position="35"/>
        <end position="54"/>
    </location>
</feature>
<feature type="transmembrane region" description="Helical" evidence="2">
    <location>
        <begin position="66"/>
        <end position="87"/>
    </location>
</feature>
<evidence type="ECO:0000256" key="1">
    <source>
        <dbReference type="ARBA" id="ARBA00009067"/>
    </source>
</evidence>
<keyword evidence="2" id="KW-0472">Membrane</keyword>
<comment type="caution">
    <text evidence="4">The sequence shown here is derived from an EMBL/GenBank/DDBJ whole genome shotgun (WGS) entry which is preliminary data.</text>
</comment>
<dbReference type="InterPro" id="IPR003675">
    <property type="entry name" value="Rce1/LyrA-like_dom"/>
</dbReference>
<dbReference type="KEGG" id="lol:LACOL_1635"/>
<feature type="transmembrane region" description="Helical" evidence="2">
    <location>
        <begin position="116"/>
        <end position="142"/>
    </location>
</feature>
<dbReference type="GO" id="GO:0080120">
    <property type="term" value="P:CAAX-box protein maturation"/>
    <property type="evidence" value="ECO:0007669"/>
    <property type="project" value="UniProtKB-ARBA"/>
</dbReference>
<accession>A0A0R1RN81</accession>
<gene>
    <name evidence="4" type="ORF">FC70_GL000154</name>
</gene>
<evidence type="ECO:0000313" key="5">
    <source>
        <dbReference type="Proteomes" id="UP000051697"/>
    </source>
</evidence>
<dbReference type="GO" id="GO:0004175">
    <property type="term" value="F:endopeptidase activity"/>
    <property type="evidence" value="ECO:0007669"/>
    <property type="project" value="UniProtKB-ARBA"/>
</dbReference>
<dbReference type="STRING" id="1423778.FC70_GL000154"/>
<organism evidence="4 5">
    <name type="scientific">Paucilactobacillus oligofermentans DSM 15707 = LMG 22743</name>
    <dbReference type="NCBI Taxonomy" id="1423778"/>
    <lineage>
        <taxon>Bacteria</taxon>
        <taxon>Bacillati</taxon>
        <taxon>Bacillota</taxon>
        <taxon>Bacilli</taxon>
        <taxon>Lactobacillales</taxon>
        <taxon>Lactobacillaceae</taxon>
        <taxon>Paucilactobacillus</taxon>
    </lineage>
</organism>
<sequence>MHIQKAKFYLIPLLVYILVIKFAVLGSLVETVGQFAVIGIILGMLVIIPLWSQIKISFRELKWHSIFYAPSLLIAQVATFLIIYLIATKIGHIQVMSTSANQSNLNGMGTYASKNILVGILFFIFTAVIGPMVENVLFLYFIQGTVLVFATKKLPKKLGITIRIVITALLFTLWHMTHLSDLGHPMFYEYLSLIWLSVIYEYQHSLAKTWIAHAGLNTVSAIIMLT</sequence>
<feature type="transmembrane region" description="Helical" evidence="2">
    <location>
        <begin position="9"/>
        <end position="29"/>
    </location>
</feature>
<name>A0A0R1RN81_9LACO</name>
<dbReference type="OrthoDB" id="9995712at2"/>
<feature type="transmembrane region" description="Helical" evidence="2">
    <location>
        <begin position="154"/>
        <end position="174"/>
    </location>
</feature>
<protein>
    <recommendedName>
        <fullName evidence="3">CAAX prenyl protease 2/Lysostaphin resistance protein A-like domain-containing protein</fullName>
    </recommendedName>
</protein>
<comment type="similarity">
    <text evidence="1">Belongs to the UPF0177 family.</text>
</comment>